<feature type="region of interest" description="Disordered" evidence="7">
    <location>
        <begin position="218"/>
        <end position="241"/>
    </location>
</feature>
<keyword evidence="11" id="KW-1185">Reference proteome</keyword>
<evidence type="ECO:0000256" key="6">
    <source>
        <dbReference type="RuleBase" id="RU003410"/>
    </source>
</evidence>
<evidence type="ECO:0000256" key="7">
    <source>
        <dbReference type="SAM" id="MobiDB-lite"/>
    </source>
</evidence>
<keyword evidence="3 6" id="KW-0560">Oxidoreductase</keyword>
<dbReference type="GO" id="GO:0009263">
    <property type="term" value="P:deoxyribonucleotide biosynthetic process"/>
    <property type="evidence" value="ECO:0007669"/>
    <property type="project" value="UniProtKB-KW"/>
</dbReference>
<evidence type="ECO:0000259" key="9">
    <source>
        <dbReference type="Pfam" id="PF02867"/>
    </source>
</evidence>
<comment type="function">
    <text evidence="6">Provides the precursors necessary for DNA synthesis. Catalyzes the biosynthesis of deoxyribonucleotides from the corresponding ribonucleotides.</text>
</comment>
<gene>
    <name evidence="10" type="ORF">GA0061094_1052</name>
</gene>
<evidence type="ECO:0000256" key="5">
    <source>
        <dbReference type="ARBA" id="ARBA00023285"/>
    </source>
</evidence>
<dbReference type="Gene3D" id="3.20.70.20">
    <property type="match status" value="1"/>
</dbReference>
<comment type="catalytic activity">
    <reaction evidence="6">
        <text>a 2'-deoxyribonucleoside 5'-diphosphate + [thioredoxin]-disulfide + H2O = a ribonucleoside 5'-diphosphate + [thioredoxin]-dithiol</text>
        <dbReference type="Rhea" id="RHEA:23252"/>
        <dbReference type="Rhea" id="RHEA-COMP:10698"/>
        <dbReference type="Rhea" id="RHEA-COMP:10700"/>
        <dbReference type="ChEBI" id="CHEBI:15377"/>
        <dbReference type="ChEBI" id="CHEBI:29950"/>
        <dbReference type="ChEBI" id="CHEBI:50058"/>
        <dbReference type="ChEBI" id="CHEBI:57930"/>
        <dbReference type="ChEBI" id="CHEBI:73316"/>
        <dbReference type="EC" id="1.17.4.1"/>
    </reaction>
</comment>
<evidence type="ECO:0000259" key="8">
    <source>
        <dbReference type="Pfam" id="PF00317"/>
    </source>
</evidence>
<dbReference type="GO" id="GO:0004748">
    <property type="term" value="F:ribonucleoside-diphosphate reductase activity, thioredoxin disulfide as acceptor"/>
    <property type="evidence" value="ECO:0007669"/>
    <property type="project" value="UniProtKB-EC"/>
</dbReference>
<evidence type="ECO:0000256" key="1">
    <source>
        <dbReference type="ARBA" id="ARBA00001922"/>
    </source>
</evidence>
<proteinExistence type="inferred from homology"/>
<dbReference type="EC" id="1.17.4.1" evidence="6"/>
<accession>A0A1C3ZX36</accession>
<dbReference type="Pfam" id="PF00317">
    <property type="entry name" value="Ribonuc_red_lgN"/>
    <property type="match status" value="1"/>
</dbReference>
<dbReference type="InterPro" id="IPR050862">
    <property type="entry name" value="RdRp_reductase_class-2"/>
</dbReference>
<dbReference type="EMBL" id="FMAU01000001">
    <property type="protein sequence ID" value="SCB86974.1"/>
    <property type="molecule type" value="Genomic_DNA"/>
</dbReference>
<dbReference type="GO" id="GO:0031419">
    <property type="term" value="F:cobalamin binding"/>
    <property type="evidence" value="ECO:0007669"/>
    <property type="project" value="UniProtKB-KW"/>
</dbReference>
<reference evidence="11" key="1">
    <citation type="submission" date="2016-08" db="EMBL/GenBank/DDBJ databases">
        <authorList>
            <person name="Varghese N."/>
            <person name="Submissions Spin"/>
        </authorList>
    </citation>
    <scope>NUCLEOTIDE SEQUENCE [LARGE SCALE GENOMIC DNA]</scope>
    <source>
        <strain evidence="11">SGD-1123</strain>
    </source>
</reference>
<keyword evidence="2" id="KW-0846">Cobalamin</keyword>
<dbReference type="AlphaFoldDB" id="A0A1C3ZX36"/>
<sequence length="268" mass="30192">MTVASKKTMKLNKERLNQDIGLFPQVHPITPDMKTTHKGVSRLVMIDRYSFKDTEKITLSEGDFVVLTIKEDPKFPARGLGYITAIDWENKKADVWIEEEYRSAIDKPHEIETGVVTRTLDVIEKPLEVYYEQIAKRNATGLAEVEKTPEKRQEWFEKFYHELVNLHFVPAGRVLYGAGAGTDVTYFNCYVMPFVEDSREGISEHRKQVMEIMSRGGGVGTNGSTLRPRNTLAKGVNGKSSGSVSWLDDIAKLTHLVEQGGSRRGKAA</sequence>
<comment type="similarity">
    <text evidence="6">Belongs to the ribonucleoside diphosphate reductase large chain family.</text>
</comment>
<evidence type="ECO:0000313" key="10">
    <source>
        <dbReference type="EMBL" id="SCB86974.1"/>
    </source>
</evidence>
<dbReference type="OrthoDB" id="9762933at2"/>
<dbReference type="UniPathway" id="UPA00326"/>
<dbReference type="InterPro" id="IPR013509">
    <property type="entry name" value="RNR_lsu_N"/>
</dbReference>
<protein>
    <recommendedName>
        <fullName evidence="6">Ribonucleoside-diphosphate reductase</fullName>
        <ecNumber evidence="6">1.17.4.1</ecNumber>
    </recommendedName>
</protein>
<evidence type="ECO:0000256" key="2">
    <source>
        <dbReference type="ARBA" id="ARBA00022628"/>
    </source>
</evidence>
<dbReference type="Proteomes" id="UP000181997">
    <property type="component" value="Unassembled WGS sequence"/>
</dbReference>
<name>A0A1C3ZX36_9BACI</name>
<dbReference type="SUPFAM" id="SSF51998">
    <property type="entry name" value="PFL-like glycyl radical enzymes"/>
    <property type="match status" value="1"/>
</dbReference>
<keyword evidence="5" id="KW-0170">Cobalt</keyword>
<dbReference type="GO" id="GO:0005524">
    <property type="term" value="F:ATP binding"/>
    <property type="evidence" value="ECO:0007669"/>
    <property type="project" value="InterPro"/>
</dbReference>
<feature type="domain" description="Ribonucleotide reductase large subunit C-terminal" evidence="9">
    <location>
        <begin position="188"/>
        <end position="267"/>
    </location>
</feature>
<evidence type="ECO:0000313" key="11">
    <source>
        <dbReference type="Proteomes" id="UP000181997"/>
    </source>
</evidence>
<evidence type="ECO:0000256" key="4">
    <source>
        <dbReference type="ARBA" id="ARBA00023116"/>
    </source>
</evidence>
<comment type="cofactor">
    <cofactor evidence="1">
        <name>adenosylcob(III)alamin</name>
        <dbReference type="ChEBI" id="CHEBI:18408"/>
    </cofactor>
</comment>
<organism evidence="10 11">
    <name type="scientific">[Bacillus] enclensis</name>
    <dbReference type="NCBI Taxonomy" id="1402860"/>
    <lineage>
        <taxon>Bacteria</taxon>
        <taxon>Bacillati</taxon>
        <taxon>Bacillota</taxon>
        <taxon>Bacilli</taxon>
        <taxon>Bacillales</taxon>
        <taxon>Bacillaceae</taxon>
        <taxon>Rossellomorea</taxon>
    </lineage>
</organism>
<dbReference type="PANTHER" id="PTHR43371">
    <property type="entry name" value="VITAMIN B12-DEPENDENT RIBONUCLEOTIDE REDUCTASE"/>
    <property type="match status" value="1"/>
</dbReference>
<dbReference type="PANTHER" id="PTHR43371:SF1">
    <property type="entry name" value="RIBONUCLEOSIDE-DIPHOSPHATE REDUCTASE"/>
    <property type="match status" value="1"/>
</dbReference>
<dbReference type="Pfam" id="PF02867">
    <property type="entry name" value="Ribonuc_red_lgC"/>
    <property type="match status" value="1"/>
</dbReference>
<evidence type="ECO:0000256" key="3">
    <source>
        <dbReference type="ARBA" id="ARBA00023002"/>
    </source>
</evidence>
<keyword evidence="4 6" id="KW-0215">Deoxyribonucleotide synthesis</keyword>
<feature type="domain" description="Ribonucleotide reductase large subunit N-terminal" evidence="8">
    <location>
        <begin position="129"/>
        <end position="180"/>
    </location>
</feature>
<dbReference type="InterPro" id="IPR000788">
    <property type="entry name" value="RNR_lg_C"/>
</dbReference>